<accession>A0ACC1P1A4</accession>
<reference evidence="1" key="1">
    <citation type="submission" date="2022-10" db="EMBL/GenBank/DDBJ databases">
        <title>Genome Sequence of Xylaria curta.</title>
        <authorList>
            <person name="Buettner E."/>
        </authorList>
    </citation>
    <scope>NUCLEOTIDE SEQUENCE</scope>
    <source>
        <strain evidence="1">Babe10</strain>
    </source>
</reference>
<gene>
    <name evidence="1" type="ORF">NUW58_g5610</name>
</gene>
<evidence type="ECO:0000313" key="1">
    <source>
        <dbReference type="EMBL" id="KAJ2985299.1"/>
    </source>
</evidence>
<dbReference type="EMBL" id="JAPDGR010001127">
    <property type="protein sequence ID" value="KAJ2985299.1"/>
    <property type="molecule type" value="Genomic_DNA"/>
</dbReference>
<name>A0ACC1P1A4_9PEZI</name>
<sequence length="470" mass="53793">MGLVGRHELRALSARLSRWQKLALGLAVSFFVIYATAPYDGALRAFFRFQQSQATNFYQSQRPSDGWLYRRQRYPIDLDKEIGLIIKTGYGTKHRMPLALRALSNESFFPDTIVVQDFPVIPEQKRYNLTNGKEVDVIDILGWNLDRGALKGREHLERIYKYKNLREAVEAEEWVLSEGLGKAIGWELDAMKFLPALEYAWNTLPKKKWYIMVDDDTYVIKSTLSLLLGHLNFGRPHYLGNPVGDYKGRFPHGGSSVILSGATLRNLFEWSPEVVAQAHLESPYAIWGDKLLATSLMKIAVYLDETYRRFFNGEHPWMTRLWIDRLCLPIVGFHGLGDKQVMEQVGEIFKDQEGPVLWSSVPKIYGVPDYQTFMDVPIRPNMNYVGRLDEQSTTVEDVAKVEDCLDICDRHSTNCMAWVYDPNSKRCDFAPWSILGDLADGRFSGINGKLGKRLTDRCHARPGAALRRGR</sequence>
<dbReference type="Proteomes" id="UP001143856">
    <property type="component" value="Unassembled WGS sequence"/>
</dbReference>
<keyword evidence="2" id="KW-1185">Reference proteome</keyword>
<organism evidence="1 2">
    <name type="scientific">Xylaria curta</name>
    <dbReference type="NCBI Taxonomy" id="42375"/>
    <lineage>
        <taxon>Eukaryota</taxon>
        <taxon>Fungi</taxon>
        <taxon>Dikarya</taxon>
        <taxon>Ascomycota</taxon>
        <taxon>Pezizomycotina</taxon>
        <taxon>Sordariomycetes</taxon>
        <taxon>Xylariomycetidae</taxon>
        <taxon>Xylariales</taxon>
        <taxon>Xylariaceae</taxon>
        <taxon>Xylaria</taxon>
    </lineage>
</organism>
<protein>
    <submittedName>
        <fullName evidence="1">Uncharacterized protein</fullName>
    </submittedName>
</protein>
<comment type="caution">
    <text evidence="1">The sequence shown here is derived from an EMBL/GenBank/DDBJ whole genome shotgun (WGS) entry which is preliminary data.</text>
</comment>
<evidence type="ECO:0000313" key="2">
    <source>
        <dbReference type="Proteomes" id="UP001143856"/>
    </source>
</evidence>
<proteinExistence type="predicted"/>